<dbReference type="GO" id="GO:0000122">
    <property type="term" value="P:negative regulation of transcription by RNA polymerase II"/>
    <property type="evidence" value="ECO:0000318"/>
    <property type="project" value="GO_Central"/>
</dbReference>
<reference evidence="6" key="1">
    <citation type="journal article" date="2020" name="Nat. Ecol. Evol.">
        <title>Deeply conserved synteny resolves early events in vertebrate evolution.</title>
        <authorList>
            <person name="Simakov O."/>
            <person name="Marletaz F."/>
            <person name="Yue J.X."/>
            <person name="O'Connell B."/>
            <person name="Jenkins J."/>
            <person name="Brandt A."/>
            <person name="Calef R."/>
            <person name="Tung C.H."/>
            <person name="Huang T.K."/>
            <person name="Schmutz J."/>
            <person name="Satoh N."/>
            <person name="Yu J.K."/>
            <person name="Putnam N.H."/>
            <person name="Green R.E."/>
            <person name="Rokhsar D.S."/>
        </authorList>
    </citation>
    <scope>NUCLEOTIDE SEQUENCE [LARGE SCALE GENOMIC DNA]</scope>
    <source>
        <strain evidence="6">S238N-H82</strain>
    </source>
</reference>
<reference evidence="7" key="2">
    <citation type="submission" date="2025-08" db="UniProtKB">
        <authorList>
            <consortium name="RefSeq"/>
        </authorList>
    </citation>
    <scope>IDENTIFICATION</scope>
    <source>
        <strain evidence="7">S238N-H82</strain>
        <tissue evidence="7">Testes</tissue>
    </source>
</reference>
<dbReference type="PANTHER" id="PTHR16770:SF1">
    <property type="entry name" value="PROTEIN RIPPLY-LIKE"/>
    <property type="match status" value="1"/>
</dbReference>
<keyword evidence="3" id="KW-0217">Developmental protein</keyword>
<dbReference type="RefSeq" id="XP_035687011.1">
    <property type="nucleotide sequence ID" value="XM_035831118.1"/>
</dbReference>
<gene>
    <name evidence="7" type="primary">LOC118423117</name>
</gene>
<feature type="compositionally biased region" description="Acidic residues" evidence="5">
    <location>
        <begin position="194"/>
        <end position="213"/>
    </location>
</feature>
<evidence type="ECO:0000313" key="6">
    <source>
        <dbReference type="Proteomes" id="UP000001554"/>
    </source>
</evidence>
<dbReference type="InterPro" id="IPR028127">
    <property type="entry name" value="Ripply_fam"/>
</dbReference>
<keyword evidence="4" id="KW-0539">Nucleus</keyword>
<organism evidence="6 7">
    <name type="scientific">Branchiostoma floridae</name>
    <name type="common">Florida lancelet</name>
    <name type="synonym">Amphioxus</name>
    <dbReference type="NCBI Taxonomy" id="7739"/>
    <lineage>
        <taxon>Eukaryota</taxon>
        <taxon>Metazoa</taxon>
        <taxon>Chordata</taxon>
        <taxon>Cephalochordata</taxon>
        <taxon>Leptocardii</taxon>
        <taxon>Amphioxiformes</taxon>
        <taxon>Branchiostomatidae</taxon>
        <taxon>Branchiostoma</taxon>
    </lineage>
</organism>
<protein>
    <submittedName>
        <fullName evidence="7">Protein ripply-like</fullName>
    </submittedName>
</protein>
<comment type="subcellular location">
    <subcellularLocation>
        <location evidence="1">Nucleus</location>
    </subcellularLocation>
</comment>
<dbReference type="GeneID" id="118423117"/>
<dbReference type="GO" id="GO:0005634">
    <property type="term" value="C:nucleus"/>
    <property type="evidence" value="ECO:0000318"/>
    <property type="project" value="GO_Central"/>
</dbReference>
<accession>A0A9J7LR33</accession>
<feature type="region of interest" description="Disordered" evidence="5">
    <location>
        <begin position="125"/>
        <end position="157"/>
    </location>
</feature>
<dbReference type="PANTHER" id="PTHR16770">
    <property type="entry name" value="PROTEIN RIPPLY-LIKE"/>
    <property type="match status" value="1"/>
</dbReference>
<proteinExistence type="inferred from homology"/>
<dbReference type="GO" id="GO:0009880">
    <property type="term" value="P:embryonic pattern specification"/>
    <property type="evidence" value="ECO:0000318"/>
    <property type="project" value="GO_Central"/>
</dbReference>
<evidence type="ECO:0000256" key="4">
    <source>
        <dbReference type="ARBA" id="ARBA00023242"/>
    </source>
</evidence>
<dbReference type="Pfam" id="PF14998">
    <property type="entry name" value="Ripply"/>
    <property type="match status" value="1"/>
</dbReference>
<feature type="region of interest" description="Disordered" evidence="5">
    <location>
        <begin position="193"/>
        <end position="226"/>
    </location>
</feature>
<comment type="similarity">
    <text evidence="2">Belongs to the ripply family.</text>
</comment>
<evidence type="ECO:0000256" key="2">
    <source>
        <dbReference type="ARBA" id="ARBA00006944"/>
    </source>
</evidence>
<evidence type="ECO:0000256" key="3">
    <source>
        <dbReference type="ARBA" id="ARBA00022473"/>
    </source>
</evidence>
<dbReference type="OrthoDB" id="5978888at2759"/>
<evidence type="ECO:0000256" key="1">
    <source>
        <dbReference type="ARBA" id="ARBA00004123"/>
    </source>
</evidence>
<dbReference type="KEGG" id="bfo:118423117"/>
<dbReference type="AlphaFoldDB" id="A0A9J7LR33"/>
<evidence type="ECO:0000313" key="7">
    <source>
        <dbReference type="RefSeq" id="XP_035687011.1"/>
    </source>
</evidence>
<keyword evidence="6" id="KW-1185">Reference proteome</keyword>
<name>A0A9J7LR33_BRAFL</name>
<evidence type="ECO:0000256" key="5">
    <source>
        <dbReference type="SAM" id="MobiDB-lite"/>
    </source>
</evidence>
<dbReference type="Proteomes" id="UP000001554">
    <property type="component" value="Chromosome 9"/>
</dbReference>
<sequence>MWLAGNCYHFRTRHCPHHSPCSAPGANPPRGYLTHSPPDASTNFAPPAQSGNTSLLQADTTVPGTSYFTVTMESTGFTFNSAALCSAHQCNCHKQRTKVSGMPVQAPVWRPWIVTERDILRRNAIRERRNKPYARPSSTNNGSDTRGPEPGPTAFQHPVKLHWSKPVYDYMYQYGKQLLDAFPVQATICIVDQDPAESDDSDFESDYEDDSDADEKPLKGKAPTLN</sequence>